<protein>
    <submittedName>
        <fullName evidence="1">Uncharacterized protein</fullName>
    </submittedName>
</protein>
<name>A1ZZL6_MICM2</name>
<reference evidence="1 2" key="1">
    <citation type="submission" date="2007-01" db="EMBL/GenBank/DDBJ databases">
        <authorList>
            <person name="Haygood M."/>
            <person name="Podell S."/>
            <person name="Anderson C."/>
            <person name="Hopkinson B."/>
            <person name="Roe K."/>
            <person name="Barbeau K."/>
            <person name="Gaasterland T."/>
            <person name="Ferriera S."/>
            <person name="Johnson J."/>
            <person name="Kravitz S."/>
            <person name="Beeson K."/>
            <person name="Sutton G."/>
            <person name="Rogers Y.-H."/>
            <person name="Friedman R."/>
            <person name="Frazier M."/>
            <person name="Venter J.C."/>
        </authorList>
    </citation>
    <scope>NUCLEOTIDE SEQUENCE [LARGE SCALE GENOMIC DNA]</scope>
    <source>
        <strain evidence="1 2">ATCC 23134</strain>
    </source>
</reference>
<gene>
    <name evidence="1" type="ORF">M23134_00901</name>
</gene>
<proteinExistence type="predicted"/>
<evidence type="ECO:0000313" key="1">
    <source>
        <dbReference type="EMBL" id="EAY24170.1"/>
    </source>
</evidence>
<accession>A1ZZL6</accession>
<evidence type="ECO:0000313" key="2">
    <source>
        <dbReference type="Proteomes" id="UP000004095"/>
    </source>
</evidence>
<dbReference type="EMBL" id="AAWS01000079">
    <property type="protein sequence ID" value="EAY24170.1"/>
    <property type="molecule type" value="Genomic_DNA"/>
</dbReference>
<sequence>MEAFKELERILLYILTTQRLINFSQKMTKFTLPVKTLPQVINGSQNK</sequence>
<comment type="caution">
    <text evidence="1">The sequence shown here is derived from an EMBL/GenBank/DDBJ whole genome shotgun (WGS) entry which is preliminary data.</text>
</comment>
<dbReference type="AlphaFoldDB" id="A1ZZL6"/>
<keyword evidence="2" id="KW-1185">Reference proteome</keyword>
<organism evidence="1 2">
    <name type="scientific">Microscilla marina ATCC 23134</name>
    <dbReference type="NCBI Taxonomy" id="313606"/>
    <lineage>
        <taxon>Bacteria</taxon>
        <taxon>Pseudomonadati</taxon>
        <taxon>Bacteroidota</taxon>
        <taxon>Cytophagia</taxon>
        <taxon>Cytophagales</taxon>
        <taxon>Microscillaceae</taxon>
        <taxon>Microscilla</taxon>
    </lineage>
</organism>
<dbReference type="Proteomes" id="UP000004095">
    <property type="component" value="Unassembled WGS sequence"/>
</dbReference>